<proteinExistence type="predicted"/>
<feature type="compositionally biased region" description="Pro residues" evidence="7">
    <location>
        <begin position="994"/>
        <end position="1029"/>
    </location>
</feature>
<feature type="compositionally biased region" description="Basic and acidic residues" evidence="7">
    <location>
        <begin position="492"/>
        <end position="556"/>
    </location>
</feature>
<dbReference type="Pfam" id="PF00621">
    <property type="entry name" value="RhoGEF"/>
    <property type="match status" value="1"/>
</dbReference>
<feature type="compositionally biased region" description="Acidic residues" evidence="7">
    <location>
        <begin position="1363"/>
        <end position="1372"/>
    </location>
</feature>
<dbReference type="Proteomes" id="UP000307440">
    <property type="component" value="Unassembled WGS sequence"/>
</dbReference>
<feature type="compositionally biased region" description="Basic and acidic residues" evidence="7">
    <location>
        <begin position="1453"/>
        <end position="1465"/>
    </location>
</feature>
<dbReference type="SUPFAM" id="SSF50729">
    <property type="entry name" value="PH domain-like"/>
    <property type="match status" value="1"/>
</dbReference>
<evidence type="ECO:0000256" key="1">
    <source>
        <dbReference type="ARBA" id="ARBA00004496"/>
    </source>
</evidence>
<feature type="compositionally biased region" description="Pro residues" evidence="7">
    <location>
        <begin position="906"/>
        <end position="919"/>
    </location>
</feature>
<evidence type="ECO:0000256" key="6">
    <source>
        <dbReference type="PROSITE-ProRule" id="PRU00192"/>
    </source>
</evidence>
<feature type="compositionally biased region" description="Low complexity" evidence="7">
    <location>
        <begin position="1096"/>
        <end position="1110"/>
    </location>
</feature>
<evidence type="ECO:0000313" key="14">
    <source>
        <dbReference type="EMBL" id="TFK20128.1"/>
    </source>
</evidence>
<feature type="compositionally biased region" description="Pro residues" evidence="7">
    <location>
        <begin position="835"/>
        <end position="848"/>
    </location>
</feature>
<evidence type="ECO:0000256" key="5">
    <source>
        <dbReference type="ARBA" id="ARBA00022490"/>
    </source>
</evidence>
<dbReference type="GO" id="GO:0005085">
    <property type="term" value="F:guanyl-nucleotide exchange factor activity"/>
    <property type="evidence" value="ECO:0007669"/>
    <property type="project" value="InterPro"/>
</dbReference>
<dbReference type="Pfam" id="PF00169">
    <property type="entry name" value="PH"/>
    <property type="match status" value="1"/>
</dbReference>
<dbReference type="PROSITE" id="PS50002">
    <property type="entry name" value="SH3"/>
    <property type="match status" value="1"/>
</dbReference>
<dbReference type="SMART" id="SM00027">
    <property type="entry name" value="EH"/>
    <property type="match status" value="1"/>
</dbReference>
<evidence type="ECO:0000256" key="3">
    <source>
        <dbReference type="ARBA" id="ARBA00020728"/>
    </source>
</evidence>
<feature type="compositionally biased region" description="Polar residues" evidence="7">
    <location>
        <begin position="865"/>
        <end position="875"/>
    </location>
</feature>
<dbReference type="Gene3D" id="2.30.30.40">
    <property type="entry name" value="SH3 Domains"/>
    <property type="match status" value="2"/>
</dbReference>
<accession>A0A5C3KW33</accession>
<feature type="domain" description="WH2" evidence="13">
    <location>
        <begin position="1040"/>
        <end position="1057"/>
    </location>
</feature>
<feature type="compositionally biased region" description="Polar residues" evidence="7">
    <location>
        <begin position="1590"/>
        <end position="1601"/>
    </location>
</feature>
<feature type="region of interest" description="Disordered" evidence="7">
    <location>
        <begin position="1050"/>
        <end position="1120"/>
    </location>
</feature>
<dbReference type="GO" id="GO:0035556">
    <property type="term" value="P:intracellular signal transduction"/>
    <property type="evidence" value="ECO:0007669"/>
    <property type="project" value="InterPro"/>
</dbReference>
<dbReference type="SMART" id="SM00233">
    <property type="entry name" value="PH"/>
    <property type="match status" value="1"/>
</dbReference>
<dbReference type="Pfam" id="PF02205">
    <property type="entry name" value="WH2"/>
    <property type="match status" value="1"/>
</dbReference>
<evidence type="ECO:0000313" key="15">
    <source>
        <dbReference type="Proteomes" id="UP000307440"/>
    </source>
</evidence>
<dbReference type="Pfam" id="PF00018">
    <property type="entry name" value="SH3_1"/>
    <property type="match status" value="1"/>
</dbReference>
<dbReference type="GO" id="GO:0035025">
    <property type="term" value="P:positive regulation of Rho protein signal transduction"/>
    <property type="evidence" value="ECO:0007669"/>
    <property type="project" value="TreeGrafter"/>
</dbReference>
<dbReference type="PROSITE" id="PS51082">
    <property type="entry name" value="WH2"/>
    <property type="match status" value="1"/>
</dbReference>
<feature type="domain" description="EH" evidence="11">
    <location>
        <begin position="238"/>
        <end position="327"/>
    </location>
</feature>
<dbReference type="SUPFAM" id="SSF50044">
    <property type="entry name" value="SH3-domain"/>
    <property type="match status" value="2"/>
</dbReference>
<evidence type="ECO:0000259" key="8">
    <source>
        <dbReference type="PROSITE" id="PS50002"/>
    </source>
</evidence>
<organism evidence="14 15">
    <name type="scientific">Coprinopsis marcescibilis</name>
    <name type="common">Agaric fungus</name>
    <name type="synonym">Psathyrella marcescibilis</name>
    <dbReference type="NCBI Taxonomy" id="230819"/>
    <lineage>
        <taxon>Eukaryota</taxon>
        <taxon>Fungi</taxon>
        <taxon>Dikarya</taxon>
        <taxon>Basidiomycota</taxon>
        <taxon>Agaricomycotina</taxon>
        <taxon>Agaricomycetes</taxon>
        <taxon>Agaricomycetidae</taxon>
        <taxon>Agaricales</taxon>
        <taxon>Agaricineae</taxon>
        <taxon>Psathyrellaceae</taxon>
        <taxon>Coprinopsis</taxon>
    </lineage>
</organism>
<keyword evidence="15" id="KW-1185">Reference proteome</keyword>
<feature type="region of interest" description="Disordered" evidence="7">
    <location>
        <begin position="1"/>
        <end position="89"/>
    </location>
</feature>
<dbReference type="SMART" id="SM00325">
    <property type="entry name" value="RhoGEF"/>
    <property type="match status" value="1"/>
</dbReference>
<feature type="compositionally biased region" description="Basic residues" evidence="7">
    <location>
        <begin position="1428"/>
        <end position="1440"/>
    </location>
</feature>
<sequence>MSQWGQPQQGFQQPMQTGFPGGNPQFQLNPQFQPQGQQFQQQQQQFQPSGSGFQQGGYGAPGGGLQPQPTGFQMQRPGGMMQSQPTGYPGGQPMLQGQPTGFAGVGNFGQQGMPPPVPPLPTQFQQNQGGGMLGLQQPQQPNRFLSASPGLNVSSLVPQATGFPGRAGPLVAQPTGFIDPRLQMMSQTFMPINTSAPYTPGGLPQLAQHNLQESFQQHNQELRGTATQQLSWALSKAEKKNYDKIFRVWDTSGTGFISGQAALEVFGACGLPQNELAKIWSLADIEDRGKLNIAEFHVAMGLIYRRLNGTPIPDQLPSELVPPSARDLDSSVDFLKNVLQHESRSRSPSTHGSLAKVRTFGQATPSLEGRDATIYKHSDAEPPGGFYKPRSRHVDRDAVRRTNDNSPSSDLSDMKRQLTNTASMLDRAAEDDMTRTKEDEELDQEMSDLKYRVKRVKEDLDYNQRGPRTSAREEERRKLERELLELLHERIPEVERKSKARDERKERERREWARNRDRANDRSGRYDTKEDPYSSSRRYDDYDRPSSRNYDRDSRSSYRRSPSRSRSRERRDRSRDRDRDYGRPRSPPYRSERAEPVSRAPPKPSRTPVPDMKNMTAEERRAHAQRLIQERRVALGLDVPSSSTPAVDTSIEDRLQQEKKEAEVQARASEQEREERERARRDRLEREKEQRGIPSPSVTVTAPAPAPTAPSASVPAPKAPAPPPPKSRGPPPRPPPGRAVAPKPPVAAPPPPKAAPPPPREPEVDPEEEAFRAREATLKKQREDRAARLRKLEEEEAEAERLEEERIKARIAALKAKSQEKAPSPPPAARVAPAPVSPPFRPPPPESAPPAASATSAPVSAVSSTNPFSRMMQGQTSPAVAATPSTPPVATANNGPTNPWAGRPQTAPPQSIPKPPRSPAPAAIKSPYNIAPASDDDWDEIQEHDGSDSSSDEDEIATSRAARANIAQQLFGGMMPRPASAAPANTGRSSTPASPGPTSAPPTSAPGLPAPPPAPAPPAAPAAPPPPALQAPVPAAAAGGRGALLSSIQGGLKLRPTKTVDKSGPALSGKVIGDAAPPAHVNSAPRPASPPPPAPVYSSSSPVAESPSEEFSAKSNNRQSVDWMSNRAAADAGITSAAPRLPSTIEADEDDFEHVFIAPPIPAIQVEAPSSEPDPAADLMSDIDKSIQHKVRSLYAYEGDGADDLSFPENAILNANPSKTGGDWWFGVIARTGQSGLFPKTYVDIVKPVKAKALYDYAAENADELSLQEGQIVSVVDNSEEEWWKAEKDGLVLVVPAAYLELVEGYEELSVPMATEESDLSSSPGRPQLSLNEQSFTFSENPGKQEAKTSDPRDQSAEGPSTDVDEDSDASSDSEYLSFGESDDEDVGGQEQTEDDRMARERERQMVLEAAGLIVKTVEGVAPPPVKLVRRSTKSHRRPRLPPPSSYPAQVLEQHEKRRPPPEAPKRRKPKRMYSKDKELPPIPPEPEDEPQSAKQLDPIAQLDDAYARYESFKNQQLEVNTNRLSVMSTDSGSITSHSSTLGSLAFGSSPTATSPLSTSPAPSQSHLSTFSSSSRETRDSRESGGEQPQRYQFLNFLSKSKTPEPAAVSAEGRKFMISGPMALGSVLPGSASGVASPSRASLVSPGSPGSAKLQPLALETPMSASSTTTVMPPSMASQPTTAGGQEAVSREASPAFGTSWASLVDKTALEGIPSSERKRQEAIFELINTEVAYVRDLQLIVEVFYSSMLDILSHKEITVVFANVEDILLTNTAFLSSLEERQKECRLYVDSIGDILLNHIPNMGVYLEYCVNQQTANKVLQSLKQSKPTLVEHMNRLKANPATRNLDLGSYLLEPMQRVTRYPLLIQQIAHYTSQSESTDHSEQEAIEQAKDLSKKLLDNINETIREQEGRETLQKLSEGGLWIGQGRLDLTAPTRYMGDRRLLKQGVLSKAKSGRKLKAFLCSDILVLTDHNGKTLYRMPIPLAHAQVKETVGTSRDESTFQVLQAYPRGGDSIGLKSNSQKECKDWVRAIESASRKCRHAEERAVRKGYHSNSIRR</sequence>
<evidence type="ECO:0000259" key="9">
    <source>
        <dbReference type="PROSITE" id="PS50003"/>
    </source>
</evidence>
<dbReference type="CDD" id="cd00160">
    <property type="entry name" value="RhoGEF"/>
    <property type="match status" value="1"/>
</dbReference>
<feature type="compositionally biased region" description="Low complexity" evidence="7">
    <location>
        <begin position="1547"/>
        <end position="1575"/>
    </location>
</feature>
<feature type="compositionally biased region" description="Low complexity" evidence="7">
    <location>
        <begin position="1"/>
        <end position="52"/>
    </location>
</feature>
<dbReference type="GO" id="GO:0003779">
    <property type="term" value="F:actin binding"/>
    <property type="evidence" value="ECO:0007669"/>
    <property type="project" value="InterPro"/>
</dbReference>
<dbReference type="SMART" id="SM00326">
    <property type="entry name" value="SH3"/>
    <property type="match status" value="2"/>
</dbReference>
<feature type="region of interest" description="Disordered" evidence="7">
    <location>
        <begin position="340"/>
        <end position="446"/>
    </location>
</feature>
<feature type="compositionally biased region" description="Low complexity" evidence="7">
    <location>
        <begin position="694"/>
        <end position="716"/>
    </location>
</feature>
<feature type="compositionally biased region" description="Basic residues" evidence="7">
    <location>
        <begin position="557"/>
        <end position="568"/>
    </location>
</feature>
<dbReference type="GO" id="GO:0005737">
    <property type="term" value="C:cytoplasm"/>
    <property type="evidence" value="ECO:0007669"/>
    <property type="project" value="UniProtKB-SubCell"/>
</dbReference>
<evidence type="ECO:0000259" key="10">
    <source>
        <dbReference type="PROSITE" id="PS50010"/>
    </source>
</evidence>
<dbReference type="STRING" id="230819.A0A5C3KW33"/>
<dbReference type="Gene3D" id="2.30.29.30">
    <property type="entry name" value="Pleckstrin-homology domain (PH domain)/Phosphotyrosine-binding domain (PTB)"/>
    <property type="match status" value="1"/>
</dbReference>
<evidence type="ECO:0000259" key="13">
    <source>
        <dbReference type="PROSITE" id="PS51082"/>
    </source>
</evidence>
<dbReference type="PROSITE" id="PS50031">
    <property type="entry name" value="EH"/>
    <property type="match status" value="1"/>
</dbReference>
<dbReference type="InterPro" id="IPR051480">
    <property type="entry name" value="Endocytic_GEF_Adapter"/>
</dbReference>
<feature type="domain" description="EF-hand" evidence="12">
    <location>
        <begin position="237"/>
        <end position="272"/>
    </location>
</feature>
<feature type="compositionally biased region" description="Pro residues" evidence="7">
    <location>
        <begin position="717"/>
        <end position="759"/>
    </location>
</feature>
<dbReference type="EMBL" id="ML210311">
    <property type="protein sequence ID" value="TFK20128.1"/>
    <property type="molecule type" value="Genomic_DNA"/>
</dbReference>
<keyword evidence="4 6" id="KW-0728">SH3 domain</keyword>
<name>A0A5C3KW33_COPMA</name>
<dbReference type="SUPFAM" id="SSF48065">
    <property type="entry name" value="DBL homology domain (DH-domain)"/>
    <property type="match status" value="1"/>
</dbReference>
<feature type="domain" description="SH3" evidence="8">
    <location>
        <begin position="1246"/>
        <end position="1305"/>
    </location>
</feature>
<dbReference type="InterPro" id="IPR011993">
    <property type="entry name" value="PH-like_dom_sf"/>
</dbReference>
<evidence type="ECO:0000256" key="4">
    <source>
        <dbReference type="ARBA" id="ARBA00022443"/>
    </source>
</evidence>
<feature type="compositionally biased region" description="Basic and acidic residues" evidence="7">
    <location>
        <begin position="368"/>
        <end position="380"/>
    </location>
</feature>
<dbReference type="GO" id="GO:0005509">
    <property type="term" value="F:calcium ion binding"/>
    <property type="evidence" value="ECO:0007669"/>
    <property type="project" value="InterPro"/>
</dbReference>
<dbReference type="InterPro" id="IPR001331">
    <property type="entry name" value="GDS_CDC24_CS"/>
</dbReference>
<dbReference type="InterPro" id="IPR001452">
    <property type="entry name" value="SH3_domain"/>
</dbReference>
<evidence type="ECO:0000259" key="12">
    <source>
        <dbReference type="PROSITE" id="PS50222"/>
    </source>
</evidence>
<dbReference type="PROSITE" id="PS00741">
    <property type="entry name" value="DH_1"/>
    <property type="match status" value="1"/>
</dbReference>
<dbReference type="PROSITE" id="PS50010">
    <property type="entry name" value="DH_2"/>
    <property type="match status" value="1"/>
</dbReference>
<dbReference type="InterPro" id="IPR036028">
    <property type="entry name" value="SH3-like_dom_sf"/>
</dbReference>
<feature type="compositionally biased region" description="Polar residues" evidence="7">
    <location>
        <begin position="1663"/>
        <end position="1684"/>
    </location>
</feature>
<feature type="region of interest" description="Disordered" evidence="7">
    <location>
        <begin position="1547"/>
        <end position="1608"/>
    </location>
</feature>
<dbReference type="InterPro" id="IPR000261">
    <property type="entry name" value="EH_dom"/>
</dbReference>
<feature type="compositionally biased region" description="Basic and acidic residues" evidence="7">
    <location>
        <begin position="1576"/>
        <end position="1585"/>
    </location>
</feature>
<feature type="compositionally biased region" description="Basic and acidic residues" evidence="7">
    <location>
        <begin position="569"/>
        <end position="583"/>
    </location>
</feature>
<feature type="region of interest" description="Disordered" evidence="7">
    <location>
        <begin position="1630"/>
        <end position="1690"/>
    </location>
</feature>
<dbReference type="Pfam" id="PF14604">
    <property type="entry name" value="SH3_9"/>
    <property type="match status" value="1"/>
</dbReference>
<evidence type="ECO:0000259" key="11">
    <source>
        <dbReference type="PROSITE" id="PS50031"/>
    </source>
</evidence>
<feature type="compositionally biased region" description="Basic and acidic residues" evidence="7">
    <location>
        <begin position="1395"/>
        <end position="1406"/>
    </location>
</feature>
<dbReference type="SUPFAM" id="SSF47473">
    <property type="entry name" value="EF-hand"/>
    <property type="match status" value="1"/>
</dbReference>
<reference evidence="14 15" key="1">
    <citation type="journal article" date="2019" name="Nat. Ecol. Evol.">
        <title>Megaphylogeny resolves global patterns of mushroom evolution.</title>
        <authorList>
            <person name="Varga T."/>
            <person name="Krizsan K."/>
            <person name="Foldi C."/>
            <person name="Dima B."/>
            <person name="Sanchez-Garcia M."/>
            <person name="Sanchez-Ramirez S."/>
            <person name="Szollosi G.J."/>
            <person name="Szarkandi J.G."/>
            <person name="Papp V."/>
            <person name="Albert L."/>
            <person name="Andreopoulos W."/>
            <person name="Angelini C."/>
            <person name="Antonin V."/>
            <person name="Barry K.W."/>
            <person name="Bougher N.L."/>
            <person name="Buchanan P."/>
            <person name="Buyck B."/>
            <person name="Bense V."/>
            <person name="Catcheside P."/>
            <person name="Chovatia M."/>
            <person name="Cooper J."/>
            <person name="Damon W."/>
            <person name="Desjardin D."/>
            <person name="Finy P."/>
            <person name="Geml J."/>
            <person name="Haridas S."/>
            <person name="Hughes K."/>
            <person name="Justo A."/>
            <person name="Karasinski D."/>
            <person name="Kautmanova I."/>
            <person name="Kiss B."/>
            <person name="Kocsube S."/>
            <person name="Kotiranta H."/>
            <person name="LaButti K.M."/>
            <person name="Lechner B.E."/>
            <person name="Liimatainen K."/>
            <person name="Lipzen A."/>
            <person name="Lukacs Z."/>
            <person name="Mihaltcheva S."/>
            <person name="Morgado L.N."/>
            <person name="Niskanen T."/>
            <person name="Noordeloos M.E."/>
            <person name="Ohm R.A."/>
            <person name="Ortiz-Santana B."/>
            <person name="Ovrebo C."/>
            <person name="Racz N."/>
            <person name="Riley R."/>
            <person name="Savchenko A."/>
            <person name="Shiryaev A."/>
            <person name="Soop K."/>
            <person name="Spirin V."/>
            <person name="Szebenyi C."/>
            <person name="Tomsovsky M."/>
            <person name="Tulloss R.E."/>
            <person name="Uehling J."/>
            <person name="Grigoriev I.V."/>
            <person name="Vagvolgyi C."/>
            <person name="Papp T."/>
            <person name="Martin F.M."/>
            <person name="Miettinen O."/>
            <person name="Hibbett D.S."/>
            <person name="Nagy L.G."/>
        </authorList>
    </citation>
    <scope>NUCLEOTIDE SEQUENCE [LARGE SCALE GENOMIC DNA]</scope>
    <source>
        <strain evidence="14 15">CBS 121175</strain>
    </source>
</reference>
<feature type="compositionally biased region" description="Basic and acidic residues" evidence="7">
    <location>
        <begin position="616"/>
        <end position="633"/>
    </location>
</feature>
<feature type="compositionally biased region" description="Low complexity" evidence="7">
    <location>
        <begin position="876"/>
        <end position="892"/>
    </location>
</feature>
<feature type="compositionally biased region" description="Low complexity" evidence="7">
    <location>
        <begin position="849"/>
        <end position="864"/>
    </location>
</feature>
<feature type="compositionally biased region" description="Gly residues" evidence="7">
    <location>
        <begin position="53"/>
        <end position="65"/>
    </location>
</feature>
<dbReference type="InterPro" id="IPR001849">
    <property type="entry name" value="PH_domain"/>
</dbReference>
<gene>
    <name evidence="14" type="ORF">FA15DRAFT_600278</name>
</gene>
<keyword evidence="5" id="KW-0963">Cytoplasm</keyword>
<protein>
    <recommendedName>
        <fullName evidence="2">Actin cytoskeleton-regulatory complex protein PAN1</fullName>
    </recommendedName>
    <alternativeName>
        <fullName evidence="3">Actin cytoskeleton-regulatory complex protein pan1</fullName>
    </alternativeName>
</protein>
<feature type="compositionally biased region" description="Basic and acidic residues" evidence="7">
    <location>
        <begin position="427"/>
        <end position="438"/>
    </location>
</feature>
<comment type="subcellular location">
    <subcellularLocation>
        <location evidence="1">Cytoplasm</location>
    </subcellularLocation>
</comment>
<dbReference type="InterPro" id="IPR035899">
    <property type="entry name" value="DBL_dom_sf"/>
</dbReference>
<feature type="compositionally biased region" description="Acidic residues" evidence="7">
    <location>
        <begin position="1381"/>
        <end position="1394"/>
    </location>
</feature>
<dbReference type="Gene3D" id="1.20.900.10">
    <property type="entry name" value="Dbl homology (DH) domain"/>
    <property type="match status" value="1"/>
</dbReference>
<dbReference type="InterPro" id="IPR003124">
    <property type="entry name" value="WH2_dom"/>
</dbReference>
<dbReference type="PROSITE" id="PS50003">
    <property type="entry name" value="PH_DOMAIN"/>
    <property type="match status" value="1"/>
</dbReference>
<evidence type="ECO:0000256" key="2">
    <source>
        <dbReference type="ARBA" id="ARBA00015110"/>
    </source>
</evidence>
<dbReference type="InterPro" id="IPR011992">
    <property type="entry name" value="EF-hand-dom_pair"/>
</dbReference>
<feature type="compositionally biased region" description="Polar residues" evidence="7">
    <location>
        <begin position="404"/>
        <end position="423"/>
    </location>
</feature>
<feature type="compositionally biased region" description="Basic and acidic residues" evidence="7">
    <location>
        <begin position="1343"/>
        <end position="1356"/>
    </location>
</feature>
<dbReference type="PROSITE" id="PS50222">
    <property type="entry name" value="EF_HAND_2"/>
    <property type="match status" value="1"/>
</dbReference>
<feature type="compositionally biased region" description="Basic and acidic residues" evidence="7">
    <location>
        <begin position="769"/>
        <end position="808"/>
    </location>
</feature>
<dbReference type="CDD" id="cd00174">
    <property type="entry name" value="SH3"/>
    <property type="match status" value="2"/>
</dbReference>
<feature type="domain" description="PH" evidence="9">
    <location>
        <begin position="1943"/>
        <end position="2038"/>
    </location>
</feature>
<feature type="region of interest" description="Disordered" evidence="7">
    <location>
        <begin position="1337"/>
        <end position="1508"/>
    </location>
</feature>
<feature type="domain" description="DH" evidence="10">
    <location>
        <begin position="1719"/>
        <end position="1905"/>
    </location>
</feature>
<feature type="compositionally biased region" description="Basic and acidic residues" evidence="7">
    <location>
        <begin position="651"/>
        <end position="691"/>
    </location>
</feature>
<dbReference type="Gene3D" id="1.10.238.10">
    <property type="entry name" value="EF-hand"/>
    <property type="match status" value="1"/>
</dbReference>
<dbReference type="Pfam" id="PF12763">
    <property type="entry name" value="EH"/>
    <property type="match status" value="1"/>
</dbReference>
<dbReference type="CDD" id="cd00052">
    <property type="entry name" value="EH"/>
    <property type="match status" value="1"/>
</dbReference>
<dbReference type="InterPro" id="IPR002048">
    <property type="entry name" value="EF_hand_dom"/>
</dbReference>
<dbReference type="OrthoDB" id="1716625at2759"/>
<evidence type="ECO:0000256" key="7">
    <source>
        <dbReference type="SAM" id="MobiDB-lite"/>
    </source>
</evidence>
<dbReference type="InterPro" id="IPR000219">
    <property type="entry name" value="DH_dom"/>
</dbReference>
<dbReference type="PANTHER" id="PTHR46006:SF6">
    <property type="entry name" value="INTERSECTIN-2 ISOFORM X1"/>
    <property type="match status" value="1"/>
</dbReference>
<dbReference type="PANTHER" id="PTHR46006">
    <property type="entry name" value="RHO GUANINE NUCLEOTIDE EXCHANGE FACTOR AT 64C, ISOFORM A"/>
    <property type="match status" value="1"/>
</dbReference>
<feature type="region of interest" description="Disordered" evidence="7">
    <location>
        <begin position="492"/>
        <end position="1038"/>
    </location>
</feature>
<dbReference type="SMART" id="SM00054">
    <property type="entry name" value="EFh"/>
    <property type="match status" value="2"/>
</dbReference>
<feature type="compositionally biased region" description="Basic and acidic residues" evidence="7">
    <location>
        <begin position="392"/>
        <end position="403"/>
    </location>
</feature>